<dbReference type="EMBL" id="CAMXCT010000851">
    <property type="protein sequence ID" value="CAI3983986.1"/>
    <property type="molecule type" value="Genomic_DNA"/>
</dbReference>
<dbReference type="AlphaFoldDB" id="A0A9P1C2S6"/>
<organism evidence="2">
    <name type="scientific">Cladocopium goreaui</name>
    <dbReference type="NCBI Taxonomy" id="2562237"/>
    <lineage>
        <taxon>Eukaryota</taxon>
        <taxon>Sar</taxon>
        <taxon>Alveolata</taxon>
        <taxon>Dinophyceae</taxon>
        <taxon>Suessiales</taxon>
        <taxon>Symbiodiniaceae</taxon>
        <taxon>Cladocopium</taxon>
    </lineage>
</organism>
<keyword evidence="4" id="KW-1185">Reference proteome</keyword>
<proteinExistence type="predicted"/>
<evidence type="ECO:0000256" key="1">
    <source>
        <dbReference type="SAM" id="SignalP"/>
    </source>
</evidence>
<feature type="signal peptide" evidence="1">
    <location>
        <begin position="1"/>
        <end position="27"/>
    </location>
</feature>
<reference evidence="2" key="1">
    <citation type="submission" date="2022-10" db="EMBL/GenBank/DDBJ databases">
        <authorList>
            <person name="Chen Y."/>
            <person name="Dougan E. K."/>
            <person name="Chan C."/>
            <person name="Rhodes N."/>
            <person name="Thang M."/>
        </authorList>
    </citation>
    <scope>NUCLEOTIDE SEQUENCE</scope>
</reference>
<dbReference type="EMBL" id="CAMXCT020000851">
    <property type="protein sequence ID" value="CAL1137361.1"/>
    <property type="molecule type" value="Genomic_DNA"/>
</dbReference>
<keyword evidence="1" id="KW-0732">Signal</keyword>
<protein>
    <submittedName>
        <fullName evidence="2">Uncharacterized protein</fullName>
    </submittedName>
</protein>
<comment type="caution">
    <text evidence="2">The sequence shown here is derived from an EMBL/GenBank/DDBJ whole genome shotgun (WGS) entry which is preliminary data.</text>
</comment>
<sequence length="378" mass="43600">MHKKDRSNVRSLFRFALAAHFLIGIFSADSCSSEDQCHLPDDGVCLAIILQPEHAKELAVRVAHILHHQHFHFAHVYLAIDTHGAPVPKPLAAHAEKLVQSQKLHHWFAVNYTKQYVTATNGTANFDPEEHPPDKGWKERHRSVDHMEFNQDYEEEVQMAHYFVIDKCKQRYLAIINLEVLWMTQNNFSWIQAGLELLRRNDGLVLVMPAFPGVELRNLRKIRSRPWTKRIEKTYKKLESSESSIEAEDTTCDHPYTLPGWVNLLDLQRYQKLGPRQKVKEHRCGGQLVKGKKCTSFEYIRGCGGMRHWEYALECVICNRPDLRQAHLTNWHLAWAQKAPLLCFRSEVAEMVAGMEAVQNGSMIPAMGMNFVANWTTN</sequence>
<dbReference type="OrthoDB" id="207300at2759"/>
<gene>
    <name evidence="2" type="ORF">C1SCF055_LOCUS11546</name>
</gene>
<evidence type="ECO:0000313" key="4">
    <source>
        <dbReference type="Proteomes" id="UP001152797"/>
    </source>
</evidence>
<accession>A0A9P1C2S6</accession>
<dbReference type="EMBL" id="CAMXCT030000851">
    <property type="protein sequence ID" value="CAL4771298.1"/>
    <property type="molecule type" value="Genomic_DNA"/>
</dbReference>
<dbReference type="Proteomes" id="UP001152797">
    <property type="component" value="Unassembled WGS sequence"/>
</dbReference>
<evidence type="ECO:0000313" key="3">
    <source>
        <dbReference type="EMBL" id="CAL4771298.1"/>
    </source>
</evidence>
<reference evidence="3 4" key="2">
    <citation type="submission" date="2024-05" db="EMBL/GenBank/DDBJ databases">
        <authorList>
            <person name="Chen Y."/>
            <person name="Shah S."/>
            <person name="Dougan E. K."/>
            <person name="Thang M."/>
            <person name="Chan C."/>
        </authorList>
    </citation>
    <scope>NUCLEOTIDE SEQUENCE [LARGE SCALE GENOMIC DNA]</scope>
</reference>
<name>A0A9P1C2S6_9DINO</name>
<feature type="chain" id="PRO_5043270073" evidence="1">
    <location>
        <begin position="28"/>
        <end position="378"/>
    </location>
</feature>
<evidence type="ECO:0000313" key="2">
    <source>
        <dbReference type="EMBL" id="CAI3983986.1"/>
    </source>
</evidence>